<accession>A0A3B0QUN9</accession>
<evidence type="ECO:0000313" key="2">
    <source>
        <dbReference type="EMBL" id="VAV84011.1"/>
    </source>
</evidence>
<evidence type="ECO:0000259" key="1">
    <source>
        <dbReference type="Pfam" id="PF02627"/>
    </source>
</evidence>
<dbReference type="InterPro" id="IPR029032">
    <property type="entry name" value="AhpD-like"/>
</dbReference>
<dbReference type="AlphaFoldDB" id="A0A3B0QUN9"/>
<dbReference type="EMBL" id="UOEA01000059">
    <property type="protein sequence ID" value="VAV84011.1"/>
    <property type="molecule type" value="Genomic_DNA"/>
</dbReference>
<dbReference type="InterPro" id="IPR003779">
    <property type="entry name" value="CMD-like"/>
</dbReference>
<dbReference type="PANTHER" id="PTHR35446:SF3">
    <property type="entry name" value="CMD DOMAIN-CONTAINING PROTEIN"/>
    <property type="match status" value="1"/>
</dbReference>
<dbReference type="GO" id="GO:0051920">
    <property type="term" value="F:peroxiredoxin activity"/>
    <property type="evidence" value="ECO:0007669"/>
    <property type="project" value="InterPro"/>
</dbReference>
<dbReference type="PANTHER" id="PTHR35446">
    <property type="entry name" value="SI:CH211-175M2.5"/>
    <property type="match status" value="1"/>
</dbReference>
<dbReference type="SUPFAM" id="SSF69118">
    <property type="entry name" value="AhpD-like"/>
    <property type="match status" value="1"/>
</dbReference>
<gene>
    <name evidence="2" type="ORF">MNBD_DELTA01-469</name>
</gene>
<sequence>MSNEEKREEIFDRARKKFGFVPNVIKELALSPVVAEAYMTGVAAQERGASFTKQELQAINLALSAAEGCKYCKAAHSAMGKMAGLAPGEIELIKTGNKPEDERLAALVGAARLVREKRGKLTTDDLKQIEFSGIVKSEIYELIMLIANKVIPTYINHIAGTRIDREFS</sequence>
<name>A0A3B0QUN9_9ZZZZ</name>
<proteinExistence type="predicted"/>
<reference evidence="2" key="1">
    <citation type="submission" date="2018-06" db="EMBL/GenBank/DDBJ databases">
        <authorList>
            <person name="Zhirakovskaya E."/>
        </authorList>
    </citation>
    <scope>NUCLEOTIDE SEQUENCE</scope>
</reference>
<dbReference type="Pfam" id="PF02627">
    <property type="entry name" value="CMD"/>
    <property type="match status" value="1"/>
</dbReference>
<organism evidence="2">
    <name type="scientific">hydrothermal vent metagenome</name>
    <dbReference type="NCBI Taxonomy" id="652676"/>
    <lineage>
        <taxon>unclassified sequences</taxon>
        <taxon>metagenomes</taxon>
        <taxon>ecological metagenomes</taxon>
    </lineage>
</organism>
<dbReference type="Gene3D" id="1.20.1290.10">
    <property type="entry name" value="AhpD-like"/>
    <property type="match status" value="1"/>
</dbReference>
<feature type="domain" description="Carboxymuconolactone decarboxylase-like" evidence="1">
    <location>
        <begin position="41"/>
        <end position="92"/>
    </location>
</feature>
<protein>
    <recommendedName>
        <fullName evidence="1">Carboxymuconolactone decarboxylase-like domain-containing protein</fullName>
    </recommendedName>
</protein>